<protein>
    <submittedName>
        <fullName evidence="2">Methyltransferase domain-containing protein</fullName>
    </submittedName>
</protein>
<dbReference type="Pfam" id="PF13649">
    <property type="entry name" value="Methyltransf_25"/>
    <property type="match status" value="1"/>
</dbReference>
<reference evidence="2 3" key="1">
    <citation type="submission" date="2020-05" db="EMBL/GenBank/DDBJ databases">
        <authorList>
            <person name="Whitworth D."/>
        </authorList>
    </citation>
    <scope>NUCLEOTIDE SEQUENCE [LARGE SCALE GENOMIC DNA]</scope>
    <source>
        <strain evidence="2 3">AB043B</strain>
    </source>
</reference>
<evidence type="ECO:0000313" key="3">
    <source>
        <dbReference type="Proteomes" id="UP000563426"/>
    </source>
</evidence>
<dbReference type="RefSeq" id="WP_120523625.1">
    <property type="nucleotide sequence ID" value="NZ_JABFJV010000107.1"/>
</dbReference>
<dbReference type="CDD" id="cd02440">
    <property type="entry name" value="AdoMet_MTases"/>
    <property type="match status" value="1"/>
</dbReference>
<dbReference type="InterPro" id="IPR029063">
    <property type="entry name" value="SAM-dependent_MTases_sf"/>
</dbReference>
<feature type="domain" description="Methyltransferase" evidence="1">
    <location>
        <begin position="107"/>
        <end position="193"/>
    </location>
</feature>
<dbReference type="Proteomes" id="UP000563426">
    <property type="component" value="Unassembled WGS sequence"/>
</dbReference>
<evidence type="ECO:0000313" key="2">
    <source>
        <dbReference type="EMBL" id="NOK35403.1"/>
    </source>
</evidence>
<keyword evidence="2" id="KW-0489">Methyltransferase</keyword>
<dbReference type="Gene3D" id="3.40.50.150">
    <property type="entry name" value="Vaccinia Virus protein VP39"/>
    <property type="match status" value="1"/>
</dbReference>
<name>A0A3A8IJ62_9BACT</name>
<sequence length="304" mass="33517">MPSDLLEISDLIVDYDVATLQPRPVSRSAVVARLEANGQRSAARFVRRLPASNDTLDAEACNLALLRSHIELQRLSEEFLQADRIRCVLLPLLQALRDAGVKPPLRIVDVGCGLGYVVRSLAAHGRLGRDVELIGCDMNVTLIESARRLAEEESLSCELKVANAFQLEQPGHVFISTGVLHHFRGNDLNAFFAGQRQGHAFVHYDIQHSVLSPWGSWMFHQARMREPLARHDGVVSARRVHPTQTLLSAARTATGFTCASLDGARNLLGAALRPMTATLGARAELWEPLMRHLGPLRARLGPDR</sequence>
<evidence type="ECO:0000259" key="1">
    <source>
        <dbReference type="Pfam" id="PF13649"/>
    </source>
</evidence>
<dbReference type="InterPro" id="IPR041698">
    <property type="entry name" value="Methyltransf_25"/>
</dbReference>
<organism evidence="2 3">
    <name type="scientific">Corallococcus exercitus</name>
    <dbReference type="NCBI Taxonomy" id="2316736"/>
    <lineage>
        <taxon>Bacteria</taxon>
        <taxon>Pseudomonadati</taxon>
        <taxon>Myxococcota</taxon>
        <taxon>Myxococcia</taxon>
        <taxon>Myxococcales</taxon>
        <taxon>Cystobacterineae</taxon>
        <taxon>Myxococcaceae</taxon>
        <taxon>Corallococcus</taxon>
    </lineage>
</organism>
<keyword evidence="3" id="KW-1185">Reference proteome</keyword>
<keyword evidence="2" id="KW-0808">Transferase</keyword>
<gene>
    <name evidence="2" type="ORF">HMI49_19555</name>
</gene>
<comment type="caution">
    <text evidence="2">The sequence shown here is derived from an EMBL/GenBank/DDBJ whole genome shotgun (WGS) entry which is preliminary data.</text>
</comment>
<accession>A0A3A8IJ62</accession>
<dbReference type="SUPFAM" id="SSF53335">
    <property type="entry name" value="S-adenosyl-L-methionine-dependent methyltransferases"/>
    <property type="match status" value="1"/>
</dbReference>
<dbReference type="AlphaFoldDB" id="A0A3A8IJ62"/>
<dbReference type="EMBL" id="JABFJV010000107">
    <property type="protein sequence ID" value="NOK35403.1"/>
    <property type="molecule type" value="Genomic_DNA"/>
</dbReference>
<proteinExistence type="predicted"/>
<dbReference type="GO" id="GO:0008168">
    <property type="term" value="F:methyltransferase activity"/>
    <property type="evidence" value="ECO:0007669"/>
    <property type="project" value="UniProtKB-KW"/>
</dbReference>
<dbReference type="GO" id="GO:0032259">
    <property type="term" value="P:methylation"/>
    <property type="evidence" value="ECO:0007669"/>
    <property type="project" value="UniProtKB-KW"/>
</dbReference>
<dbReference type="OrthoDB" id="9800454at2"/>